<dbReference type="InterPro" id="IPR036855">
    <property type="entry name" value="Znf_CCCH_sf"/>
</dbReference>
<dbReference type="InterPro" id="IPR045877">
    <property type="entry name" value="ZFP36-like"/>
</dbReference>
<dbReference type="InterPro" id="IPR000571">
    <property type="entry name" value="Znf_CCCH"/>
</dbReference>
<feature type="region of interest" description="Disordered" evidence="6">
    <location>
        <begin position="81"/>
        <end position="110"/>
    </location>
</feature>
<dbReference type="WBParaSite" id="BXY_0300800.1">
    <property type="protein sequence ID" value="BXY_0300800.1"/>
    <property type="gene ID" value="BXY_0300800"/>
</dbReference>
<dbReference type="PANTHER" id="PTHR12547:SF18">
    <property type="entry name" value="PROTEIN TIS11"/>
    <property type="match status" value="1"/>
</dbReference>
<dbReference type="GO" id="GO:0010468">
    <property type="term" value="P:regulation of gene expression"/>
    <property type="evidence" value="ECO:0007669"/>
    <property type="project" value="UniProtKB-ARBA"/>
</dbReference>
<reference evidence="9" key="1">
    <citation type="submission" date="2016-11" db="UniProtKB">
        <authorList>
            <consortium name="WormBaseParasite"/>
        </authorList>
    </citation>
    <scope>IDENTIFICATION</scope>
</reference>
<feature type="domain" description="C3H1-type" evidence="7">
    <location>
        <begin position="224"/>
        <end position="252"/>
    </location>
</feature>
<dbReference type="Proteomes" id="UP000095284">
    <property type="component" value="Unplaced"/>
</dbReference>
<accession>A0A1I7RQL4</accession>
<keyword evidence="1 5" id="KW-0479">Metal-binding</keyword>
<dbReference type="GO" id="GO:0003729">
    <property type="term" value="F:mRNA binding"/>
    <property type="evidence" value="ECO:0007669"/>
    <property type="project" value="InterPro"/>
</dbReference>
<dbReference type="SMART" id="SM00356">
    <property type="entry name" value="ZnF_C3H1"/>
    <property type="match status" value="2"/>
</dbReference>
<keyword evidence="2" id="KW-0677">Repeat</keyword>
<keyword evidence="3 5" id="KW-0863">Zinc-finger</keyword>
<keyword evidence="4 5" id="KW-0862">Zinc</keyword>
<feature type="zinc finger region" description="C3H1-type" evidence="5">
    <location>
        <begin position="265"/>
        <end position="291"/>
    </location>
</feature>
<dbReference type="AlphaFoldDB" id="A0A1I7RQL4"/>
<dbReference type="FunFam" id="4.10.1000.10:FF:000003">
    <property type="entry name" value="Zinc finger CCCH domain-containing protein"/>
    <property type="match status" value="1"/>
</dbReference>
<feature type="compositionally biased region" description="Low complexity" evidence="6">
    <location>
        <begin position="95"/>
        <end position="109"/>
    </location>
</feature>
<dbReference type="PANTHER" id="PTHR12547">
    <property type="entry name" value="CCCH ZINC FINGER/TIS11-RELATED"/>
    <property type="match status" value="1"/>
</dbReference>
<evidence type="ECO:0000256" key="2">
    <source>
        <dbReference type="ARBA" id="ARBA00022737"/>
    </source>
</evidence>
<name>A0A1I7RQL4_BURXY</name>
<evidence type="ECO:0000256" key="1">
    <source>
        <dbReference type="ARBA" id="ARBA00022723"/>
    </source>
</evidence>
<dbReference type="PROSITE" id="PS50103">
    <property type="entry name" value="ZF_C3H1"/>
    <property type="match status" value="2"/>
</dbReference>
<dbReference type="Pfam" id="PF00642">
    <property type="entry name" value="zf-CCCH"/>
    <property type="match status" value="2"/>
</dbReference>
<proteinExistence type="predicted"/>
<evidence type="ECO:0000256" key="5">
    <source>
        <dbReference type="PROSITE-ProRule" id="PRU00723"/>
    </source>
</evidence>
<feature type="zinc finger region" description="C3H1-type" evidence="5">
    <location>
        <begin position="224"/>
        <end position="252"/>
    </location>
</feature>
<organism evidence="8 9">
    <name type="scientific">Bursaphelenchus xylophilus</name>
    <name type="common">Pinewood nematode worm</name>
    <name type="synonym">Aphelenchoides xylophilus</name>
    <dbReference type="NCBI Taxonomy" id="6326"/>
    <lineage>
        <taxon>Eukaryota</taxon>
        <taxon>Metazoa</taxon>
        <taxon>Ecdysozoa</taxon>
        <taxon>Nematoda</taxon>
        <taxon>Chromadorea</taxon>
        <taxon>Rhabditida</taxon>
        <taxon>Tylenchina</taxon>
        <taxon>Tylenchomorpha</taxon>
        <taxon>Aphelenchoidea</taxon>
        <taxon>Aphelenchoididae</taxon>
        <taxon>Bursaphelenchus</taxon>
    </lineage>
</organism>
<dbReference type="GO" id="GO:0051252">
    <property type="term" value="P:regulation of RNA metabolic process"/>
    <property type="evidence" value="ECO:0007669"/>
    <property type="project" value="UniProtKB-ARBA"/>
</dbReference>
<dbReference type="eggNOG" id="KOG1677">
    <property type="taxonomic scope" value="Eukaryota"/>
</dbReference>
<dbReference type="Gene3D" id="4.10.1000.10">
    <property type="entry name" value="Zinc finger, CCCH-type"/>
    <property type="match status" value="2"/>
</dbReference>
<evidence type="ECO:0000256" key="4">
    <source>
        <dbReference type="ARBA" id="ARBA00022833"/>
    </source>
</evidence>
<dbReference type="SUPFAM" id="SSF90229">
    <property type="entry name" value="CCCH zinc finger"/>
    <property type="match status" value="2"/>
</dbReference>
<evidence type="ECO:0000256" key="3">
    <source>
        <dbReference type="ARBA" id="ARBA00022771"/>
    </source>
</evidence>
<dbReference type="GO" id="GO:0008270">
    <property type="term" value="F:zinc ion binding"/>
    <property type="evidence" value="ECO:0007669"/>
    <property type="project" value="UniProtKB-KW"/>
</dbReference>
<evidence type="ECO:0000313" key="8">
    <source>
        <dbReference type="Proteomes" id="UP000095284"/>
    </source>
</evidence>
<feature type="domain" description="C3H1-type" evidence="7">
    <location>
        <begin position="265"/>
        <end position="291"/>
    </location>
</feature>
<evidence type="ECO:0000313" key="9">
    <source>
        <dbReference type="WBParaSite" id="BXY_0300800.1"/>
    </source>
</evidence>
<protein>
    <recommendedName>
        <fullName evidence="7">C3H1-type domain-containing protein</fullName>
    </recommendedName>
</protein>
<evidence type="ECO:0000259" key="7">
    <source>
        <dbReference type="PROSITE" id="PS50103"/>
    </source>
</evidence>
<sequence length="292" mass="33426">MDELVNKVYEISMEWTWNCIFLFNRALSRSGNFDQAIWFYLDLYLDSISTLFPTLNMSAFTFVCPPMNSLDVWEYSLRPAQDSSESDSGVASGDVTSESSRASSPVSVNSEEDFMDEILKSCVNMAMESPKKGENKVQPSPIFSQNPLYSRPPPSFPYQPVNFTNIPPPNVKTVIPLLNGGFFPMAPNEPVWPNFTLRPNKREDAALRERIRCGQLKLKRLYRNYKTTMCNSFEKDGTCPRGEKCAFAHGENELRSPRILNPFVHKTRPCTRFAKGFCKYGEKCTFMHLKRQ</sequence>
<evidence type="ECO:0000256" key="6">
    <source>
        <dbReference type="SAM" id="MobiDB-lite"/>
    </source>
</evidence>
<dbReference type="GO" id="GO:0043186">
    <property type="term" value="C:P granule"/>
    <property type="evidence" value="ECO:0007669"/>
    <property type="project" value="UniProtKB-ARBA"/>
</dbReference>